<organism evidence="3 4">
    <name type="scientific">Clavispora lusitaniae</name>
    <name type="common">Candida lusitaniae</name>
    <dbReference type="NCBI Taxonomy" id="36911"/>
    <lineage>
        <taxon>Eukaryota</taxon>
        <taxon>Fungi</taxon>
        <taxon>Dikarya</taxon>
        <taxon>Ascomycota</taxon>
        <taxon>Saccharomycotina</taxon>
        <taxon>Pichiomycetes</taxon>
        <taxon>Metschnikowiaceae</taxon>
        <taxon>Clavispora</taxon>
    </lineage>
</organism>
<reference evidence="3 4" key="1">
    <citation type="submission" date="2017-04" db="EMBL/GenBank/DDBJ databases">
        <title>Draft genome of the yeast Clavispora lusitaniae type strain CBS 6936.</title>
        <authorList>
            <person name="Durrens P."/>
            <person name="Klopp C."/>
            <person name="Biteau N."/>
            <person name="Fitton-Ouhabi V."/>
            <person name="Dementhon K."/>
            <person name="Accoceberry I."/>
            <person name="Sherman D.J."/>
            <person name="Noel T."/>
        </authorList>
    </citation>
    <scope>NUCLEOTIDE SEQUENCE [LARGE SCALE GENOMIC DNA]</scope>
    <source>
        <strain evidence="3 4">CBS 6936</strain>
    </source>
</reference>
<dbReference type="InterPro" id="IPR009737">
    <property type="entry name" value="Aim32/Apd1-like"/>
</dbReference>
<comment type="similarity">
    <text evidence="1">Belongs to the AIM32 family.</text>
</comment>
<dbReference type="KEGG" id="clus:A9F13_02g02431"/>
<dbReference type="Gene3D" id="3.40.30.10">
    <property type="entry name" value="Glutaredoxin"/>
    <property type="match status" value="1"/>
</dbReference>
<dbReference type="AlphaFoldDB" id="A0AA91T3Y1"/>
<dbReference type="EMBL" id="LYUB02000002">
    <property type="protein sequence ID" value="OVF10430.1"/>
    <property type="molecule type" value="Genomic_DNA"/>
</dbReference>
<dbReference type="PANTHER" id="PTHR31902:SF7">
    <property type="entry name" value="ALTERED INHERITANCE OF MITOCHONDRIA PROTEIN 32"/>
    <property type="match status" value="1"/>
</dbReference>
<gene>
    <name evidence="3" type="ORF">A9F13_02g02431</name>
</gene>
<evidence type="ECO:0000313" key="4">
    <source>
        <dbReference type="Proteomes" id="UP000195602"/>
    </source>
</evidence>
<evidence type="ECO:0000313" key="3">
    <source>
        <dbReference type="EMBL" id="OVF10430.1"/>
    </source>
</evidence>
<sequence>MVPAFPPDKRLDATTHLNGTAPSMWKHVLAFSHGVATFDTMPPKINLVPGSLASEFEVLRRKMLSPQHPVTLSNAIVSGIDGGTHQKVFIYPDCIQVEFKLANLPEFIQHYLLPVQETESVFNPFASANATPHTRVERPHLFQETPIKKDLVLICGHTQRDIRCGRIAPLLLQEFERVLAHEKLDVDVGLVSHIGGHAYAGNVIYFSKHQPPVWYGRVFPEQVQGIVRETIVGGRIIKELYRGQTM</sequence>
<accession>A0AA91T3Y1</accession>
<evidence type="ECO:0000256" key="1">
    <source>
        <dbReference type="ARBA" id="ARBA00038208"/>
    </source>
</evidence>
<name>A0AA91T3Y1_CLALS</name>
<dbReference type="SUPFAM" id="SSF52833">
    <property type="entry name" value="Thioredoxin-like"/>
    <property type="match status" value="1"/>
</dbReference>
<protein>
    <recommendedName>
        <fullName evidence="2">Altered inheritance of mitochondria protein 32</fullName>
    </recommendedName>
</protein>
<proteinExistence type="inferred from homology"/>
<dbReference type="Proteomes" id="UP000195602">
    <property type="component" value="Unassembled WGS sequence"/>
</dbReference>
<dbReference type="CDD" id="cd03062">
    <property type="entry name" value="TRX_Fd_Sucrase"/>
    <property type="match status" value="1"/>
</dbReference>
<comment type="caution">
    <text evidence="3">The sequence shown here is derived from an EMBL/GenBank/DDBJ whole genome shotgun (WGS) entry which is preliminary data.</text>
</comment>
<dbReference type="PANTHER" id="PTHR31902">
    <property type="entry name" value="ACTIN PATCHES DISTAL PROTEIN 1"/>
    <property type="match status" value="1"/>
</dbReference>
<dbReference type="Pfam" id="PF06999">
    <property type="entry name" value="Suc_Fer-like"/>
    <property type="match status" value="1"/>
</dbReference>
<evidence type="ECO:0000256" key="2">
    <source>
        <dbReference type="ARBA" id="ARBA00040895"/>
    </source>
</evidence>
<dbReference type="InterPro" id="IPR036249">
    <property type="entry name" value="Thioredoxin-like_sf"/>
</dbReference>